<evidence type="ECO:0008006" key="8">
    <source>
        <dbReference type="Google" id="ProtNLM"/>
    </source>
</evidence>
<dbReference type="KEGG" id="scya:EJ357_28815"/>
<dbReference type="PANTHER" id="PTHR23221">
    <property type="entry name" value="GLYCOSYLPHOSPHATIDYLINOSITOL PHOSPHOLIPASE D"/>
    <property type="match status" value="1"/>
</dbReference>
<dbReference type="InterPro" id="IPR013517">
    <property type="entry name" value="FG-GAP"/>
</dbReference>
<protein>
    <recommendedName>
        <fullName evidence="8">VCBS repeat-containing protein</fullName>
    </recommendedName>
</protein>
<evidence type="ECO:0000256" key="3">
    <source>
        <dbReference type="ARBA" id="ARBA00022801"/>
    </source>
</evidence>
<dbReference type="Pfam" id="PF01839">
    <property type="entry name" value="FG-GAP"/>
    <property type="match status" value="4"/>
</dbReference>
<keyword evidence="7" id="KW-1185">Reference proteome</keyword>
<dbReference type="SUPFAM" id="SSF69318">
    <property type="entry name" value="Integrin alpha N-terminal domain"/>
    <property type="match status" value="2"/>
</dbReference>
<dbReference type="OrthoDB" id="514320at2"/>
<dbReference type="SMART" id="SM00191">
    <property type="entry name" value="Int_alpha"/>
    <property type="match status" value="6"/>
</dbReference>
<evidence type="ECO:0000313" key="6">
    <source>
        <dbReference type="EMBL" id="AZQ36957.1"/>
    </source>
</evidence>
<keyword evidence="2" id="KW-0677">Repeat</keyword>
<gene>
    <name evidence="6" type="ORF">EJ357_28815</name>
</gene>
<keyword evidence="1 5" id="KW-0732">Signal</keyword>
<evidence type="ECO:0000256" key="1">
    <source>
        <dbReference type="ARBA" id="ARBA00022729"/>
    </source>
</evidence>
<accession>A0A3Q9EWC9</accession>
<dbReference type="Gene3D" id="2.130.10.130">
    <property type="entry name" value="Integrin alpha, N-terminal"/>
    <property type="match status" value="4"/>
</dbReference>
<dbReference type="InterPro" id="IPR013519">
    <property type="entry name" value="Int_alpha_beta-p"/>
</dbReference>
<feature type="signal peptide" evidence="5">
    <location>
        <begin position="1"/>
        <end position="20"/>
    </location>
</feature>
<dbReference type="Pfam" id="PF13517">
    <property type="entry name" value="FG-GAP_3"/>
    <property type="match status" value="1"/>
</dbReference>
<dbReference type="AlphaFoldDB" id="A0A3Q9EWC9"/>
<reference evidence="6 7" key="1">
    <citation type="journal article" date="2019" name="Int. J. Syst. Evol. Microbiol.">
        <title>Streptomyces cyaneochromogenes sp. nov., a blue pigment-producing actinomycete from manganese-contaminated soil.</title>
        <authorList>
            <person name="Tang X."/>
            <person name="Zhao J."/>
            <person name="Li K."/>
            <person name="Chen Z."/>
            <person name="Sun Y."/>
            <person name="Gao J."/>
        </authorList>
    </citation>
    <scope>NUCLEOTIDE SEQUENCE [LARGE SCALE GENOMIC DNA]</scope>
    <source>
        <strain evidence="6 7">MK-45</strain>
    </source>
</reference>
<evidence type="ECO:0000256" key="2">
    <source>
        <dbReference type="ARBA" id="ARBA00022737"/>
    </source>
</evidence>
<evidence type="ECO:0000313" key="7">
    <source>
        <dbReference type="Proteomes" id="UP000280298"/>
    </source>
</evidence>
<dbReference type="InterPro" id="IPR028994">
    <property type="entry name" value="Integrin_alpha_N"/>
</dbReference>
<name>A0A3Q9EWC9_9ACTN</name>
<dbReference type="PROSITE" id="PS51470">
    <property type="entry name" value="FG_GAP"/>
    <property type="match status" value="3"/>
</dbReference>
<proteinExistence type="predicted"/>
<dbReference type="PANTHER" id="PTHR23221:SF7">
    <property type="entry name" value="PHOSPHATIDYLINOSITOL-GLYCAN-SPECIFIC PHOSPHOLIPASE D"/>
    <property type="match status" value="1"/>
</dbReference>
<evidence type="ECO:0000256" key="5">
    <source>
        <dbReference type="SAM" id="SignalP"/>
    </source>
</evidence>
<organism evidence="6 7">
    <name type="scientific">Streptomyces cyaneochromogenes</name>
    <dbReference type="NCBI Taxonomy" id="2496836"/>
    <lineage>
        <taxon>Bacteria</taxon>
        <taxon>Bacillati</taxon>
        <taxon>Actinomycetota</taxon>
        <taxon>Actinomycetes</taxon>
        <taxon>Kitasatosporales</taxon>
        <taxon>Streptomycetaceae</taxon>
        <taxon>Streptomyces</taxon>
    </lineage>
</organism>
<sequence>MTRTLISGAGAVLVSGLLTAAAVVPAAAAPTEQSAPAAAPQSADFNGDGYTDLVAGLPQAGPGSVTVVPGGPDGPEAAAKLSLTRPGGGQDGDLFGASSAWGDVDGDGHADLVVGAPGVDDAEGRTDTGEVTVLYGPSLDRATTLTVPAANRVGGERLGTDVAVADFNADGKADVLSVALGRPAHWWLFDGATGATRSWEFGRWDDENVPRDNSLVVGDFNADGFPDAAADYLDASGSGRIATFKGSATGLERVGGFSDAGTGSAATGDVNGDGFADLVVGAPDSPYFGVVGGNVRVILGSVDGLTVDGAHTVDQNTAGVPGADESGDRMGASVTVADVDRDGFADVLTGLPGEDLTATDGPALSDAGATLLLKGSATGLTGEGARALTQNTTGVTGTAEAADRFGSAVTLADLDADGRTDAAIGVEGENADDGTILQLDGNGTGLVATSGVYYGRPALGTPAGARLGQSLTP</sequence>
<keyword evidence="3" id="KW-0378">Hydrolase</keyword>
<dbReference type="EMBL" id="CP034539">
    <property type="protein sequence ID" value="AZQ36957.1"/>
    <property type="molecule type" value="Genomic_DNA"/>
</dbReference>
<dbReference type="RefSeq" id="WP_126394436.1">
    <property type="nucleotide sequence ID" value="NZ_CP034539.1"/>
</dbReference>
<dbReference type="GO" id="GO:0016787">
    <property type="term" value="F:hydrolase activity"/>
    <property type="evidence" value="ECO:0007669"/>
    <property type="project" value="UniProtKB-KW"/>
</dbReference>
<feature type="chain" id="PRO_5038710414" description="VCBS repeat-containing protein" evidence="5">
    <location>
        <begin position="21"/>
        <end position="473"/>
    </location>
</feature>
<evidence type="ECO:0000256" key="4">
    <source>
        <dbReference type="ARBA" id="ARBA00023180"/>
    </source>
</evidence>
<dbReference type="Proteomes" id="UP000280298">
    <property type="component" value="Chromosome"/>
</dbReference>
<keyword evidence="4" id="KW-0325">Glycoprotein</keyword>